<dbReference type="InterPro" id="IPR001841">
    <property type="entry name" value="Znf_RING"/>
</dbReference>
<evidence type="ECO:0000256" key="1">
    <source>
        <dbReference type="ARBA" id="ARBA00022723"/>
    </source>
</evidence>
<dbReference type="SUPFAM" id="SSF57850">
    <property type="entry name" value="RING/U-box"/>
    <property type="match status" value="1"/>
</dbReference>
<keyword evidence="1" id="KW-0479">Metal-binding</keyword>
<dbReference type="Pfam" id="PF14634">
    <property type="entry name" value="zf-RING_5"/>
    <property type="match status" value="1"/>
</dbReference>
<dbReference type="InterPro" id="IPR050143">
    <property type="entry name" value="TRIM/RBCC"/>
</dbReference>
<dbReference type="PROSITE" id="PS50089">
    <property type="entry name" value="ZF_RING_2"/>
    <property type="match status" value="1"/>
</dbReference>
<gene>
    <name evidence="7" type="ORF">SCP_0604170</name>
</gene>
<dbReference type="InParanoid" id="A0A401GQE0"/>
<dbReference type="Proteomes" id="UP000287166">
    <property type="component" value="Unassembled WGS sequence"/>
</dbReference>
<evidence type="ECO:0000313" key="8">
    <source>
        <dbReference type="Proteomes" id="UP000287166"/>
    </source>
</evidence>
<keyword evidence="5" id="KW-0175">Coiled coil</keyword>
<feature type="domain" description="RING-type" evidence="6">
    <location>
        <begin position="10"/>
        <end position="49"/>
    </location>
</feature>
<reference evidence="7 8" key="1">
    <citation type="journal article" date="2018" name="Sci. Rep.">
        <title>Genome sequence of the cauliflower mushroom Sparassis crispa (Hanabiratake) and its association with beneficial usage.</title>
        <authorList>
            <person name="Kiyama R."/>
            <person name="Furutani Y."/>
            <person name="Kawaguchi K."/>
            <person name="Nakanishi T."/>
        </authorList>
    </citation>
    <scope>NUCLEOTIDE SEQUENCE [LARGE SCALE GENOMIC DNA]</scope>
</reference>
<dbReference type="GeneID" id="38781355"/>
<feature type="coiled-coil region" evidence="5">
    <location>
        <begin position="144"/>
        <end position="207"/>
    </location>
</feature>
<evidence type="ECO:0000313" key="7">
    <source>
        <dbReference type="EMBL" id="GBE84438.1"/>
    </source>
</evidence>
<evidence type="ECO:0000256" key="4">
    <source>
        <dbReference type="PROSITE-ProRule" id="PRU00175"/>
    </source>
</evidence>
<accession>A0A401GQE0</accession>
<dbReference type="EMBL" id="BFAD01000006">
    <property type="protein sequence ID" value="GBE84438.1"/>
    <property type="molecule type" value="Genomic_DNA"/>
</dbReference>
<organism evidence="7 8">
    <name type="scientific">Sparassis crispa</name>
    <dbReference type="NCBI Taxonomy" id="139825"/>
    <lineage>
        <taxon>Eukaryota</taxon>
        <taxon>Fungi</taxon>
        <taxon>Dikarya</taxon>
        <taxon>Basidiomycota</taxon>
        <taxon>Agaricomycotina</taxon>
        <taxon>Agaricomycetes</taxon>
        <taxon>Polyporales</taxon>
        <taxon>Sparassidaceae</taxon>
        <taxon>Sparassis</taxon>
    </lineage>
</organism>
<evidence type="ECO:0000256" key="2">
    <source>
        <dbReference type="ARBA" id="ARBA00022771"/>
    </source>
</evidence>
<evidence type="ECO:0000256" key="3">
    <source>
        <dbReference type="ARBA" id="ARBA00022833"/>
    </source>
</evidence>
<keyword evidence="3" id="KW-0862">Zinc</keyword>
<proteinExistence type="predicted"/>
<evidence type="ECO:0000256" key="5">
    <source>
        <dbReference type="SAM" id="Coils"/>
    </source>
</evidence>
<keyword evidence="2 4" id="KW-0863">Zinc-finger</keyword>
<protein>
    <recommendedName>
        <fullName evidence="6">RING-type domain-containing protein</fullName>
    </recommendedName>
</protein>
<name>A0A401GQE0_9APHY</name>
<dbReference type="InterPro" id="IPR017907">
    <property type="entry name" value="Znf_RING_CS"/>
</dbReference>
<dbReference type="Gene3D" id="3.30.40.10">
    <property type="entry name" value="Zinc/RING finger domain, C3HC4 (zinc finger)"/>
    <property type="match status" value="1"/>
</dbReference>
<dbReference type="InterPro" id="IPR013083">
    <property type="entry name" value="Znf_RING/FYVE/PHD"/>
</dbReference>
<dbReference type="SMART" id="SM00184">
    <property type="entry name" value="RING"/>
    <property type="match status" value="1"/>
</dbReference>
<dbReference type="GO" id="GO:0008270">
    <property type="term" value="F:zinc ion binding"/>
    <property type="evidence" value="ECO:0007669"/>
    <property type="project" value="UniProtKB-KW"/>
</dbReference>
<dbReference type="PROSITE" id="PS00518">
    <property type="entry name" value="ZF_RING_1"/>
    <property type="match status" value="1"/>
</dbReference>
<evidence type="ECO:0000259" key="6">
    <source>
        <dbReference type="PROSITE" id="PS50089"/>
    </source>
</evidence>
<keyword evidence="8" id="KW-1185">Reference proteome</keyword>
<dbReference type="OrthoDB" id="6105938at2759"/>
<dbReference type="STRING" id="139825.A0A401GQE0"/>
<sequence length="210" mass="23914">MLVLHPSSTCDVCLEGYGGRSFPNVISCGHSFCLRCLQSLTRQCCPLCRKAFAVSDVRRLHVDRANSSSPLSPDSLDVTEESSQCRRFQDRITRIVFEGADNTDIDLFSKEADRWLRTQPSDEHAHLRAVIVLLRKHINVVPLYKAAQQDLAQLQKVCDDLKEKFQTEKEAGRARYEELEQSSALELENAKAVENSLREQLDFLQNDWTS</sequence>
<comment type="caution">
    <text evidence="7">The sequence shown here is derived from an EMBL/GenBank/DDBJ whole genome shotgun (WGS) entry which is preliminary data.</text>
</comment>
<dbReference type="RefSeq" id="XP_027615351.1">
    <property type="nucleotide sequence ID" value="XM_027759550.1"/>
</dbReference>
<dbReference type="PANTHER" id="PTHR24103">
    <property type="entry name" value="E3 UBIQUITIN-PROTEIN LIGASE TRIM"/>
    <property type="match status" value="1"/>
</dbReference>
<dbReference type="AlphaFoldDB" id="A0A401GQE0"/>